<name>B4QQ22_DROSI</name>
<evidence type="ECO:0000256" key="3">
    <source>
        <dbReference type="ARBA" id="ARBA00022475"/>
    </source>
</evidence>
<keyword evidence="12" id="KW-1185">Reference proteome</keyword>
<feature type="transmembrane region" description="Helical" evidence="10">
    <location>
        <begin position="357"/>
        <end position="375"/>
    </location>
</feature>
<feature type="region of interest" description="Disordered" evidence="9">
    <location>
        <begin position="1"/>
        <end position="30"/>
    </location>
</feature>
<feature type="transmembrane region" description="Helical" evidence="10">
    <location>
        <begin position="596"/>
        <end position="614"/>
    </location>
</feature>
<feature type="transmembrane region" description="Helical" evidence="10">
    <location>
        <begin position="413"/>
        <end position="434"/>
    </location>
</feature>
<dbReference type="PhylomeDB" id="B4QQ22"/>
<dbReference type="Pfam" id="PF06151">
    <property type="entry name" value="Trehalose_recp"/>
    <property type="match status" value="2"/>
</dbReference>
<evidence type="ECO:0000256" key="5">
    <source>
        <dbReference type="ARBA" id="ARBA00022989"/>
    </source>
</evidence>
<dbReference type="OrthoDB" id="5800391at2759"/>
<dbReference type="PANTHER" id="PTHR21421:SF34">
    <property type="entry name" value="GUSTATORY RECEPTOR FOR SUGAR TASTE 61A-RELATED"/>
    <property type="match status" value="1"/>
</dbReference>
<evidence type="ECO:0000313" key="11">
    <source>
        <dbReference type="EMBL" id="EDX09142.1"/>
    </source>
</evidence>
<organism evidence="11 12">
    <name type="scientific">Drosophila simulans</name>
    <name type="common">Fruit fly</name>
    <dbReference type="NCBI Taxonomy" id="7240"/>
    <lineage>
        <taxon>Eukaryota</taxon>
        <taxon>Metazoa</taxon>
        <taxon>Ecdysozoa</taxon>
        <taxon>Arthropoda</taxon>
        <taxon>Hexapoda</taxon>
        <taxon>Insecta</taxon>
        <taxon>Pterygota</taxon>
        <taxon>Neoptera</taxon>
        <taxon>Endopterygota</taxon>
        <taxon>Diptera</taxon>
        <taxon>Brachycera</taxon>
        <taxon>Muscomorpha</taxon>
        <taxon>Ephydroidea</taxon>
        <taxon>Drosophilidae</taxon>
        <taxon>Drosophila</taxon>
        <taxon>Sophophora</taxon>
    </lineage>
</organism>
<gene>
    <name evidence="11" type="primary">Dsim\GD13799</name>
    <name evidence="11" type="ORF">Dsim_GD13799</name>
</gene>
<dbReference type="HOGENOM" id="CLU_435648_0_0_1"/>
<keyword evidence="8" id="KW-0807">Transducer</keyword>
<keyword evidence="6 10" id="KW-0472">Membrane</keyword>
<evidence type="ECO:0000256" key="4">
    <source>
        <dbReference type="ARBA" id="ARBA00022692"/>
    </source>
</evidence>
<protein>
    <submittedName>
        <fullName evidence="11">GD13799</fullName>
    </submittedName>
</protein>
<feature type="transmembrane region" description="Helical" evidence="10">
    <location>
        <begin position="241"/>
        <end position="262"/>
    </location>
</feature>
<keyword evidence="4 10" id="KW-0812">Transmembrane</keyword>
<proteinExistence type="inferred from homology"/>
<dbReference type="GO" id="GO:0007637">
    <property type="term" value="P:proboscis extension reflex"/>
    <property type="evidence" value="ECO:0007669"/>
    <property type="project" value="EnsemblMetazoa"/>
</dbReference>
<evidence type="ECO:0000256" key="7">
    <source>
        <dbReference type="ARBA" id="ARBA00023170"/>
    </source>
</evidence>
<keyword evidence="7" id="KW-0675">Receptor</keyword>
<evidence type="ECO:0000313" key="12">
    <source>
        <dbReference type="Proteomes" id="UP000000304"/>
    </source>
</evidence>
<dbReference type="GO" id="GO:0007165">
    <property type="term" value="P:signal transduction"/>
    <property type="evidence" value="ECO:0007669"/>
    <property type="project" value="UniProtKB-KW"/>
</dbReference>
<evidence type="ECO:0000256" key="8">
    <source>
        <dbReference type="ARBA" id="ARBA00023224"/>
    </source>
</evidence>
<dbReference type="Proteomes" id="UP000000304">
    <property type="component" value="Chromosome 3L"/>
</dbReference>
<keyword evidence="5 10" id="KW-1133">Transmembrane helix</keyword>
<evidence type="ECO:0000256" key="2">
    <source>
        <dbReference type="ARBA" id="ARBA00005327"/>
    </source>
</evidence>
<feature type="transmembrane region" description="Helical" evidence="10">
    <location>
        <begin position="182"/>
        <end position="200"/>
    </location>
</feature>
<evidence type="ECO:0000256" key="9">
    <source>
        <dbReference type="SAM" id="MobiDB-lite"/>
    </source>
</evidence>
<keyword evidence="3" id="KW-1003">Cell membrane</keyword>
<dbReference type="GO" id="GO:0033041">
    <property type="term" value="F:sweet taste receptor activity"/>
    <property type="evidence" value="ECO:0007669"/>
    <property type="project" value="EnsemblMetazoa"/>
</dbReference>
<dbReference type="OMA" id="PAVVRIW"/>
<feature type="transmembrane region" description="Helical" evidence="10">
    <location>
        <begin position="525"/>
        <end position="545"/>
    </location>
</feature>
<dbReference type="PANTHER" id="PTHR21421">
    <property type="entry name" value="GUSTATORY RECEPTOR"/>
    <property type="match status" value="1"/>
</dbReference>
<comment type="subcellular location">
    <subcellularLocation>
        <location evidence="1">Cell membrane</location>
        <topology evidence="1">Multi-pass membrane protein</topology>
    </subcellularLocation>
</comment>
<feature type="transmembrane region" description="Helical" evidence="10">
    <location>
        <begin position="91"/>
        <end position="117"/>
    </location>
</feature>
<comment type="similarity">
    <text evidence="2">Belongs to the insect chemoreceptor superfamily. Gustatory receptor (GR) family. Gr5a subfamily.</text>
</comment>
<feature type="transmembrane region" description="Helical" evidence="10">
    <location>
        <begin position="58"/>
        <end position="79"/>
    </location>
</feature>
<reference evidence="11 12" key="1">
    <citation type="journal article" date="2007" name="Nature">
        <title>Evolution of genes and genomes on the Drosophila phylogeny.</title>
        <authorList>
            <consortium name="Drosophila 12 Genomes Consortium"/>
            <person name="Clark A.G."/>
            <person name="Eisen M.B."/>
            <person name="Smith D.R."/>
            <person name="Bergman C.M."/>
            <person name="Oliver B."/>
            <person name="Markow T.A."/>
            <person name="Kaufman T.C."/>
            <person name="Kellis M."/>
            <person name="Gelbart W."/>
            <person name="Iyer V.N."/>
            <person name="Pollard D.A."/>
            <person name="Sackton T.B."/>
            <person name="Larracuente A.M."/>
            <person name="Singh N.D."/>
            <person name="Abad J.P."/>
            <person name="Abt D.N."/>
            <person name="Adryan B."/>
            <person name="Aguade M."/>
            <person name="Akashi H."/>
            <person name="Anderson W.W."/>
            <person name="Aquadro C.F."/>
            <person name="Ardell D.H."/>
            <person name="Arguello R."/>
            <person name="Artieri C.G."/>
            <person name="Barbash D.A."/>
            <person name="Barker D."/>
            <person name="Barsanti P."/>
            <person name="Batterham P."/>
            <person name="Batzoglou S."/>
            <person name="Begun D."/>
            <person name="Bhutkar A."/>
            <person name="Blanco E."/>
            <person name="Bosak S.A."/>
            <person name="Bradley R.K."/>
            <person name="Brand A.D."/>
            <person name="Brent M.R."/>
            <person name="Brooks A.N."/>
            <person name="Brown R.H."/>
            <person name="Butlin R.K."/>
            <person name="Caggese C."/>
            <person name="Calvi B.R."/>
            <person name="Bernardo de Carvalho A."/>
            <person name="Caspi A."/>
            <person name="Castrezana S."/>
            <person name="Celniker S.E."/>
            <person name="Chang J.L."/>
            <person name="Chapple C."/>
            <person name="Chatterji S."/>
            <person name="Chinwalla A."/>
            <person name="Civetta A."/>
            <person name="Clifton S.W."/>
            <person name="Comeron J.M."/>
            <person name="Costello J.C."/>
            <person name="Coyne J.A."/>
            <person name="Daub J."/>
            <person name="David R.G."/>
            <person name="Delcher A.L."/>
            <person name="Delehaunty K."/>
            <person name="Do C.B."/>
            <person name="Ebling H."/>
            <person name="Edwards K."/>
            <person name="Eickbush T."/>
            <person name="Evans J.D."/>
            <person name="Filipski A."/>
            <person name="Findeiss S."/>
            <person name="Freyhult E."/>
            <person name="Fulton L."/>
            <person name="Fulton R."/>
            <person name="Garcia A.C."/>
            <person name="Gardiner A."/>
            <person name="Garfield D.A."/>
            <person name="Garvin B.E."/>
            <person name="Gibson G."/>
            <person name="Gilbert D."/>
            <person name="Gnerre S."/>
            <person name="Godfrey J."/>
            <person name="Good R."/>
            <person name="Gotea V."/>
            <person name="Gravely B."/>
            <person name="Greenberg A.J."/>
            <person name="Griffiths-Jones S."/>
            <person name="Gross S."/>
            <person name="Guigo R."/>
            <person name="Gustafson E.A."/>
            <person name="Haerty W."/>
            <person name="Hahn M.W."/>
            <person name="Halligan D.L."/>
            <person name="Halpern A.L."/>
            <person name="Halter G.M."/>
            <person name="Han M.V."/>
            <person name="Heger A."/>
            <person name="Hillier L."/>
            <person name="Hinrichs A.S."/>
            <person name="Holmes I."/>
            <person name="Hoskins R.A."/>
            <person name="Hubisz M.J."/>
            <person name="Hultmark D."/>
            <person name="Huntley M.A."/>
            <person name="Jaffe D.B."/>
            <person name="Jagadeeshan S."/>
            <person name="Jeck W.R."/>
            <person name="Johnson J."/>
            <person name="Jones C.D."/>
            <person name="Jordan W.C."/>
            <person name="Karpen G.H."/>
            <person name="Kataoka E."/>
            <person name="Keightley P.D."/>
            <person name="Kheradpour P."/>
            <person name="Kirkness E.F."/>
            <person name="Koerich L.B."/>
            <person name="Kristiansen K."/>
            <person name="Kudrna D."/>
            <person name="Kulathinal R.J."/>
            <person name="Kumar S."/>
            <person name="Kwok R."/>
            <person name="Lander E."/>
            <person name="Langley C.H."/>
            <person name="Lapoint R."/>
            <person name="Lazzaro B.P."/>
            <person name="Lee S.J."/>
            <person name="Levesque L."/>
            <person name="Li R."/>
            <person name="Lin C.F."/>
            <person name="Lin M.F."/>
            <person name="Lindblad-Toh K."/>
            <person name="Llopart A."/>
            <person name="Long M."/>
            <person name="Low L."/>
            <person name="Lozovsky E."/>
            <person name="Lu J."/>
            <person name="Luo M."/>
            <person name="Machado C.A."/>
            <person name="Makalowski W."/>
            <person name="Marzo M."/>
            <person name="Matsuda M."/>
            <person name="Matzkin L."/>
            <person name="McAllister B."/>
            <person name="McBride C.S."/>
            <person name="McKernan B."/>
            <person name="McKernan K."/>
            <person name="Mendez-Lago M."/>
            <person name="Minx P."/>
            <person name="Mollenhauer M.U."/>
            <person name="Montooth K."/>
            <person name="Mount S.M."/>
            <person name="Mu X."/>
            <person name="Myers E."/>
            <person name="Negre B."/>
            <person name="Newfeld S."/>
            <person name="Nielsen R."/>
            <person name="Noor M.A."/>
            <person name="O'Grady P."/>
            <person name="Pachter L."/>
            <person name="Papaceit M."/>
            <person name="Parisi M.J."/>
            <person name="Parisi M."/>
            <person name="Parts L."/>
            <person name="Pedersen J.S."/>
            <person name="Pesole G."/>
            <person name="Phillippy A.M."/>
            <person name="Ponting C.P."/>
            <person name="Pop M."/>
            <person name="Porcelli D."/>
            <person name="Powell J.R."/>
            <person name="Prohaska S."/>
            <person name="Pruitt K."/>
            <person name="Puig M."/>
            <person name="Quesneville H."/>
            <person name="Ram K.R."/>
            <person name="Rand D."/>
            <person name="Rasmussen M.D."/>
            <person name="Reed L.K."/>
            <person name="Reenan R."/>
            <person name="Reily A."/>
            <person name="Remington K.A."/>
            <person name="Rieger T.T."/>
            <person name="Ritchie M.G."/>
            <person name="Robin C."/>
            <person name="Rogers Y.H."/>
            <person name="Rohde C."/>
            <person name="Rozas J."/>
            <person name="Rubenfield M.J."/>
            <person name="Ruiz A."/>
            <person name="Russo S."/>
            <person name="Salzberg S.L."/>
            <person name="Sanchez-Gracia A."/>
            <person name="Saranga D.J."/>
            <person name="Sato H."/>
            <person name="Schaeffer S.W."/>
            <person name="Schatz M.C."/>
            <person name="Schlenke T."/>
            <person name="Schwartz R."/>
            <person name="Segarra C."/>
            <person name="Singh R.S."/>
            <person name="Sirot L."/>
            <person name="Sirota M."/>
            <person name="Sisneros N.B."/>
            <person name="Smith C.D."/>
            <person name="Smith T.F."/>
            <person name="Spieth J."/>
            <person name="Stage D.E."/>
            <person name="Stark A."/>
            <person name="Stephan W."/>
            <person name="Strausberg R.L."/>
            <person name="Strempel S."/>
            <person name="Sturgill D."/>
            <person name="Sutton G."/>
            <person name="Sutton G.G."/>
            <person name="Tao W."/>
            <person name="Teichmann S."/>
            <person name="Tobari Y.N."/>
            <person name="Tomimura Y."/>
            <person name="Tsolas J.M."/>
            <person name="Valente V.L."/>
            <person name="Venter E."/>
            <person name="Venter J.C."/>
            <person name="Vicario S."/>
            <person name="Vieira F.G."/>
            <person name="Vilella A.J."/>
            <person name="Villasante A."/>
            <person name="Walenz B."/>
            <person name="Wang J."/>
            <person name="Wasserman M."/>
            <person name="Watts T."/>
            <person name="Wilson D."/>
            <person name="Wilson R.K."/>
            <person name="Wing R.A."/>
            <person name="Wolfner M.F."/>
            <person name="Wong A."/>
            <person name="Wong G.K."/>
            <person name="Wu C.I."/>
            <person name="Wu G."/>
            <person name="Yamamoto D."/>
            <person name="Yang H.P."/>
            <person name="Yang S.P."/>
            <person name="Yorke J.A."/>
            <person name="Yoshida K."/>
            <person name="Zdobnov E."/>
            <person name="Zhang P."/>
            <person name="Zhang Y."/>
            <person name="Zimin A.V."/>
            <person name="Baldwin J."/>
            <person name="Abdouelleil A."/>
            <person name="Abdulkadir J."/>
            <person name="Abebe A."/>
            <person name="Abera B."/>
            <person name="Abreu J."/>
            <person name="Acer S.C."/>
            <person name="Aftuck L."/>
            <person name="Alexander A."/>
            <person name="An P."/>
            <person name="Anderson E."/>
            <person name="Anderson S."/>
            <person name="Arachi H."/>
            <person name="Azer M."/>
            <person name="Bachantsang P."/>
            <person name="Barry A."/>
            <person name="Bayul T."/>
            <person name="Berlin A."/>
            <person name="Bessette D."/>
            <person name="Bloom T."/>
            <person name="Blye J."/>
            <person name="Boguslavskiy L."/>
            <person name="Bonnet C."/>
            <person name="Boukhgalter B."/>
            <person name="Bourzgui I."/>
            <person name="Brown A."/>
            <person name="Cahill P."/>
            <person name="Channer S."/>
            <person name="Cheshatsang Y."/>
            <person name="Chuda L."/>
            <person name="Citroen M."/>
            <person name="Collymore A."/>
            <person name="Cooke P."/>
            <person name="Costello M."/>
            <person name="D'Aco K."/>
            <person name="Daza R."/>
            <person name="De Haan G."/>
            <person name="DeGray S."/>
            <person name="DeMaso C."/>
            <person name="Dhargay N."/>
            <person name="Dooley K."/>
            <person name="Dooley E."/>
            <person name="Doricent M."/>
            <person name="Dorje P."/>
            <person name="Dorjee K."/>
            <person name="Dupes A."/>
            <person name="Elong R."/>
            <person name="Falk J."/>
            <person name="Farina A."/>
            <person name="Faro S."/>
            <person name="Ferguson D."/>
            <person name="Fisher S."/>
            <person name="Foley C.D."/>
            <person name="Franke A."/>
            <person name="Friedrich D."/>
            <person name="Gadbois L."/>
            <person name="Gearin G."/>
            <person name="Gearin C.R."/>
            <person name="Giannoukos G."/>
            <person name="Goode T."/>
            <person name="Graham J."/>
            <person name="Grandbois E."/>
            <person name="Grewal S."/>
            <person name="Gyaltsen K."/>
            <person name="Hafez N."/>
            <person name="Hagos B."/>
            <person name="Hall J."/>
            <person name="Henson C."/>
            <person name="Hollinger A."/>
            <person name="Honan T."/>
            <person name="Huard M.D."/>
            <person name="Hughes L."/>
            <person name="Hurhula B."/>
            <person name="Husby M.E."/>
            <person name="Kamat A."/>
            <person name="Kanga B."/>
            <person name="Kashin S."/>
            <person name="Khazanovich D."/>
            <person name="Kisner P."/>
            <person name="Lance K."/>
            <person name="Lara M."/>
            <person name="Lee W."/>
            <person name="Lennon N."/>
            <person name="Letendre F."/>
            <person name="LeVine R."/>
            <person name="Lipovsky A."/>
            <person name="Liu X."/>
            <person name="Liu J."/>
            <person name="Liu S."/>
            <person name="Lokyitsang T."/>
            <person name="Lokyitsang Y."/>
            <person name="Lubonja R."/>
            <person name="Lui A."/>
            <person name="MacDonald P."/>
            <person name="Magnisalis V."/>
            <person name="Maru K."/>
            <person name="Matthews C."/>
            <person name="McCusker W."/>
            <person name="McDonough S."/>
            <person name="Mehta T."/>
            <person name="Meldrim J."/>
            <person name="Meneus L."/>
            <person name="Mihai O."/>
            <person name="Mihalev A."/>
            <person name="Mihova T."/>
            <person name="Mittelman R."/>
            <person name="Mlenga V."/>
            <person name="Montmayeur A."/>
            <person name="Mulrain L."/>
            <person name="Navidi A."/>
            <person name="Naylor J."/>
            <person name="Negash T."/>
            <person name="Nguyen T."/>
            <person name="Nguyen N."/>
            <person name="Nicol R."/>
            <person name="Norbu C."/>
            <person name="Norbu N."/>
            <person name="Novod N."/>
            <person name="O'Neill B."/>
            <person name="Osman S."/>
            <person name="Markiewicz E."/>
            <person name="Oyono O.L."/>
            <person name="Patti C."/>
            <person name="Phunkhang P."/>
            <person name="Pierre F."/>
            <person name="Priest M."/>
            <person name="Raghuraman S."/>
            <person name="Rege F."/>
            <person name="Reyes R."/>
            <person name="Rise C."/>
            <person name="Rogov P."/>
            <person name="Ross K."/>
            <person name="Ryan E."/>
            <person name="Settipalli S."/>
            <person name="Shea T."/>
            <person name="Sherpa N."/>
            <person name="Shi L."/>
            <person name="Shih D."/>
            <person name="Sparrow T."/>
            <person name="Spaulding J."/>
            <person name="Stalker J."/>
            <person name="Stange-Thomann N."/>
            <person name="Stavropoulos S."/>
            <person name="Stone C."/>
            <person name="Strader C."/>
            <person name="Tesfaye S."/>
            <person name="Thomson T."/>
            <person name="Thoulutsang Y."/>
            <person name="Thoulutsang D."/>
            <person name="Topham K."/>
            <person name="Topping I."/>
            <person name="Tsamla T."/>
            <person name="Vassiliev H."/>
            <person name="Vo A."/>
            <person name="Wangchuk T."/>
            <person name="Wangdi T."/>
            <person name="Weiand M."/>
            <person name="Wilkinson J."/>
            <person name="Wilson A."/>
            <person name="Yadav S."/>
            <person name="Young G."/>
            <person name="Yu Q."/>
            <person name="Zembek L."/>
            <person name="Zhong D."/>
            <person name="Zimmer A."/>
            <person name="Zwirko Z."/>
            <person name="Jaffe D.B."/>
            <person name="Alvarez P."/>
            <person name="Brockman W."/>
            <person name="Butler J."/>
            <person name="Chin C."/>
            <person name="Gnerre S."/>
            <person name="Grabherr M."/>
            <person name="Kleber M."/>
            <person name="Mauceli E."/>
            <person name="MacCallum I."/>
        </authorList>
    </citation>
    <scope>NUCLEOTIDE SEQUENCE [LARGE SCALE GENOMIC DNA]</scope>
    <source>
        <strain evidence="12">white501</strain>
    </source>
</reference>
<dbReference type="EMBL" id="CM000363">
    <property type="protein sequence ID" value="EDX09142.1"/>
    <property type="molecule type" value="Genomic_DNA"/>
</dbReference>
<dbReference type="InterPro" id="IPR009318">
    <property type="entry name" value="Gustatory_rcpt"/>
</dbReference>
<evidence type="ECO:0000256" key="10">
    <source>
        <dbReference type="SAM" id="Phobius"/>
    </source>
</evidence>
<sequence>MKGPTLNFRKTPSKDNGVKQVESLARPETPPPKFVEDSNLAFNVLASEKLPNYANLDLFHRAVFPLMFLAQCVAIMPLVGIRESNPRRVRFAYKSIPMFVTLIFMIATSILFLSMFTHLLKIGITAKNFVGLVFFGCVLSAYVVFIRLAKKWPAVVRIWTRTEIPFTKPPYEIPKRNLSRRVQLAALAIIGLSLGEHALYQVSAILSYTRRIQMCANITTVPSFDNYMQTNYDYVFQLLPYSPIIAVLIQLINGACTFVWNYMDLFIMMISKGLSYRFEQITARIRKLEHEEVCESVFIQIREHYVKMCELLEFVDSAMSSLILLSCVNNLYFVCYQLLNVFNLHHEIPKRNLSRRVQLAALAIIGLSLGEHALYQVSAILSYTRRIQMCANITTVPSFDNYMQTNYDYVFQLLPYSPIIAVLIQATCTFVWNYMDLFIMMISKGLSYRFEQITARIRKLEHEEVCESVFIQIREHYVKMCELLEFVDSAMSSLILLSCVNNLYFVCYQLLNVFNKLRWPINYIYFWYSLLYLIGRTAFVFLTAADINEESKRGLGVLRRVSSRSWCVEVERLIFQMTTQTVALSGKKFYFLTRRLLFGMAGTIVTYELVLLQFDEPNRRKGLQPLCA</sequence>
<evidence type="ECO:0000256" key="6">
    <source>
        <dbReference type="ARBA" id="ARBA00023136"/>
    </source>
</evidence>
<accession>B4QQ22</accession>
<dbReference type="GO" id="GO:0170023">
    <property type="term" value="F:ionotropic sweet taste receptor activity"/>
    <property type="evidence" value="ECO:0007669"/>
    <property type="project" value="EnsemblMetazoa"/>
</dbReference>
<dbReference type="STRING" id="7240.B4QQ22"/>
<dbReference type="AlphaFoldDB" id="B4QQ22"/>
<evidence type="ECO:0000256" key="1">
    <source>
        <dbReference type="ARBA" id="ARBA00004651"/>
    </source>
</evidence>
<dbReference type="GO" id="GO:0005886">
    <property type="term" value="C:plasma membrane"/>
    <property type="evidence" value="ECO:0007669"/>
    <property type="project" value="UniProtKB-SubCell"/>
</dbReference>
<feature type="transmembrane region" description="Helical" evidence="10">
    <location>
        <begin position="129"/>
        <end position="149"/>
    </location>
</feature>